<organism evidence="5 6">
    <name type="scientific">Malassezia cuniculi</name>
    <dbReference type="NCBI Taxonomy" id="948313"/>
    <lineage>
        <taxon>Eukaryota</taxon>
        <taxon>Fungi</taxon>
        <taxon>Dikarya</taxon>
        <taxon>Basidiomycota</taxon>
        <taxon>Ustilaginomycotina</taxon>
        <taxon>Malasseziomycetes</taxon>
        <taxon>Malasseziales</taxon>
        <taxon>Malasseziaceae</taxon>
        <taxon>Malassezia</taxon>
    </lineage>
</organism>
<dbReference type="Pfam" id="PF02809">
    <property type="entry name" value="UIM"/>
    <property type="match status" value="2"/>
</dbReference>
<feature type="region of interest" description="Disordered" evidence="3">
    <location>
        <begin position="224"/>
        <end position="244"/>
    </location>
</feature>
<dbReference type="InterPro" id="IPR003903">
    <property type="entry name" value="UIM_dom"/>
</dbReference>
<keyword evidence="2 5" id="KW-0647">Proteasome</keyword>
<proteinExistence type="inferred from homology"/>
<dbReference type="GO" id="GO:0043161">
    <property type="term" value="P:proteasome-mediated ubiquitin-dependent protein catabolic process"/>
    <property type="evidence" value="ECO:0007669"/>
    <property type="project" value="TreeGrafter"/>
</dbReference>
<dbReference type="SMART" id="SM00726">
    <property type="entry name" value="UIM"/>
    <property type="match status" value="2"/>
</dbReference>
<dbReference type="SUPFAM" id="SSF53300">
    <property type="entry name" value="vWA-like"/>
    <property type="match status" value="1"/>
</dbReference>
<dbReference type="EMBL" id="CP119879">
    <property type="protein sequence ID" value="WFD35524.1"/>
    <property type="molecule type" value="Genomic_DNA"/>
</dbReference>
<protein>
    <submittedName>
        <fullName evidence="5">Proteasome regulatory particle base subunit rpn10</fullName>
    </submittedName>
</protein>
<reference evidence="5" key="1">
    <citation type="submission" date="2023-03" db="EMBL/GenBank/DDBJ databases">
        <title>Mating type loci evolution in Malassezia.</title>
        <authorList>
            <person name="Coelho M.A."/>
        </authorList>
    </citation>
    <scope>NUCLEOTIDE SEQUENCE</scope>
    <source>
        <strain evidence="5">CBS 11721</strain>
    </source>
</reference>
<dbReference type="GO" id="GO:0008540">
    <property type="term" value="C:proteasome regulatory particle, base subcomplex"/>
    <property type="evidence" value="ECO:0007669"/>
    <property type="project" value="TreeGrafter"/>
</dbReference>
<dbReference type="PROSITE" id="PS50234">
    <property type="entry name" value="VWFA"/>
    <property type="match status" value="1"/>
</dbReference>
<dbReference type="FunFam" id="3.40.50.410:FF:000005">
    <property type="entry name" value="26S proteasome non-ATPase regulatory subunit 4"/>
    <property type="match status" value="1"/>
</dbReference>
<gene>
    <name evidence="5" type="primary">RPN10</name>
    <name evidence="5" type="ORF">MCUN1_002380</name>
</gene>
<evidence type="ECO:0000259" key="4">
    <source>
        <dbReference type="PROSITE" id="PS50234"/>
    </source>
</evidence>
<evidence type="ECO:0000256" key="3">
    <source>
        <dbReference type="SAM" id="MobiDB-lite"/>
    </source>
</evidence>
<dbReference type="AlphaFoldDB" id="A0AAF0EVW3"/>
<dbReference type="GO" id="GO:0005634">
    <property type="term" value="C:nucleus"/>
    <property type="evidence" value="ECO:0007669"/>
    <property type="project" value="TreeGrafter"/>
</dbReference>
<evidence type="ECO:0000313" key="5">
    <source>
        <dbReference type="EMBL" id="WFD35524.1"/>
    </source>
</evidence>
<feature type="domain" description="VWFA" evidence="4">
    <location>
        <begin position="5"/>
        <end position="188"/>
    </location>
</feature>
<dbReference type="GO" id="GO:0005829">
    <property type="term" value="C:cytosol"/>
    <property type="evidence" value="ECO:0007669"/>
    <property type="project" value="TreeGrafter"/>
</dbReference>
<dbReference type="Pfam" id="PF13519">
    <property type="entry name" value="VWA_2"/>
    <property type="match status" value="1"/>
</dbReference>
<sequence>MALETTMIVVDNSEWMRNGDFPPTRWDALIDAVTVVFDAKTGMHPENTVGIMTMAGNSPTVLTTPSQDLGKIISGIHSSKLHGSIDMVAGLNVAQLALKHRMNKNQRQRIIAFVASPVDSSDEELALLARRLRKNNVSVDIISFGEVLTNGDKLQRFIDALDNRGSSHLVNVSNSSLLLSDVIMSSPLVMGEASSSGGAASLNPVDPNEDPELAMALRLSLEEEQARRRAAESNEAGTDVSTAPQVNMAQAATGSLVPTDAPPHTGNGTLETQQRSEQMAEDALMQESVSIADSARAVVAGEDGDEEMTEEEAIARAIEMSLKDSQGGA</sequence>
<dbReference type="Proteomes" id="UP001219933">
    <property type="component" value="Chromosome 3"/>
</dbReference>
<dbReference type="InterPro" id="IPR002035">
    <property type="entry name" value="VWF_A"/>
</dbReference>
<dbReference type="SMART" id="SM00327">
    <property type="entry name" value="VWA"/>
    <property type="match status" value="1"/>
</dbReference>
<dbReference type="Gene3D" id="3.40.50.410">
    <property type="entry name" value="von Willebrand factor, type A domain"/>
    <property type="match status" value="1"/>
</dbReference>
<dbReference type="Gene3D" id="1.10.287.3990">
    <property type="match status" value="1"/>
</dbReference>
<dbReference type="GO" id="GO:0036435">
    <property type="term" value="F:K48-linked polyubiquitin modification-dependent protein binding"/>
    <property type="evidence" value="ECO:0007669"/>
    <property type="project" value="UniProtKB-ARBA"/>
</dbReference>
<evidence type="ECO:0000313" key="6">
    <source>
        <dbReference type="Proteomes" id="UP001219933"/>
    </source>
</evidence>
<dbReference type="PROSITE" id="PS50330">
    <property type="entry name" value="UIM"/>
    <property type="match status" value="2"/>
</dbReference>
<dbReference type="InterPro" id="IPR027040">
    <property type="entry name" value="PSMD4"/>
</dbReference>
<accession>A0AAF0EVW3</accession>
<dbReference type="PANTHER" id="PTHR10223">
    <property type="entry name" value="26S PROTEASOME NON-ATPASE REGULATORY SUBUNIT 4"/>
    <property type="match status" value="1"/>
</dbReference>
<name>A0AAF0EVW3_9BASI</name>
<evidence type="ECO:0000256" key="1">
    <source>
        <dbReference type="ARBA" id="ARBA00005574"/>
    </source>
</evidence>
<dbReference type="PANTHER" id="PTHR10223:SF0">
    <property type="entry name" value="26S PROTEASOME NON-ATPASE REGULATORY SUBUNIT 4"/>
    <property type="match status" value="1"/>
</dbReference>
<dbReference type="InterPro" id="IPR036465">
    <property type="entry name" value="vWFA_dom_sf"/>
</dbReference>
<comment type="similarity">
    <text evidence="1">Belongs to the proteasome subunit S5A family.</text>
</comment>
<keyword evidence="6" id="KW-1185">Reference proteome</keyword>
<evidence type="ECO:0000256" key="2">
    <source>
        <dbReference type="ARBA" id="ARBA00022942"/>
    </source>
</evidence>